<reference evidence="1" key="1">
    <citation type="submission" date="2024-09" db="EMBL/GenBank/DDBJ databases">
        <title>Black Yeasts Isolated from many extreme environments.</title>
        <authorList>
            <person name="Coleine C."/>
            <person name="Stajich J.E."/>
            <person name="Selbmann L."/>
        </authorList>
    </citation>
    <scope>NUCLEOTIDE SEQUENCE</scope>
    <source>
        <strain evidence="1">CCFEE 5737</strain>
    </source>
</reference>
<comment type="caution">
    <text evidence="1">The sequence shown here is derived from an EMBL/GenBank/DDBJ whole genome shotgun (WGS) entry which is preliminary data.</text>
</comment>
<dbReference type="Proteomes" id="UP001186974">
    <property type="component" value="Unassembled WGS sequence"/>
</dbReference>
<dbReference type="EMBL" id="JAWDJW010002863">
    <property type="protein sequence ID" value="KAK3077426.1"/>
    <property type="molecule type" value="Genomic_DNA"/>
</dbReference>
<organism evidence="1 2">
    <name type="scientific">Coniosporium uncinatum</name>
    <dbReference type="NCBI Taxonomy" id="93489"/>
    <lineage>
        <taxon>Eukaryota</taxon>
        <taxon>Fungi</taxon>
        <taxon>Dikarya</taxon>
        <taxon>Ascomycota</taxon>
        <taxon>Pezizomycotina</taxon>
        <taxon>Dothideomycetes</taxon>
        <taxon>Dothideomycetes incertae sedis</taxon>
        <taxon>Coniosporium</taxon>
    </lineage>
</organism>
<keyword evidence="2" id="KW-1185">Reference proteome</keyword>
<name>A0ACC3DLN6_9PEZI</name>
<evidence type="ECO:0000313" key="2">
    <source>
        <dbReference type="Proteomes" id="UP001186974"/>
    </source>
</evidence>
<gene>
    <name evidence="1" type="ORF">LTS18_010291</name>
</gene>
<feature type="non-terminal residue" evidence="1">
    <location>
        <position position="261"/>
    </location>
</feature>
<sequence length="261" mass="29815">MDEEDEEDEPKKLSTIPAACLDFCIELLNQHITRKEYDSALVCALAVLGVKEDGWKGPEQYPPILSAVIKGARFMVVQKAIQTSEPFADDEFEDDSGYDGGNSPAPPRRGRLQSVQEMMDHFMVRGSHSPMQWMLDIHTYGLKIHYNTTSPGHVGWKGRDELLYKDLNFTMGQFRGMIHGLRTETRRLLTGDLSFGGWQGECVPAIPWKELRDNPPNSQPGWSFLQDRRTRLPMDGRSWLFDRIGQETELQGRFMKLEHAT</sequence>
<accession>A0ACC3DLN6</accession>
<proteinExistence type="predicted"/>
<evidence type="ECO:0000313" key="1">
    <source>
        <dbReference type="EMBL" id="KAK3077426.1"/>
    </source>
</evidence>
<protein>
    <submittedName>
        <fullName evidence="1">Uncharacterized protein</fullName>
    </submittedName>
</protein>